<keyword evidence="16" id="KW-1185">Reference proteome</keyword>
<evidence type="ECO:0000256" key="5">
    <source>
        <dbReference type="ARBA" id="ARBA00022692"/>
    </source>
</evidence>
<dbReference type="RefSeq" id="WP_394458663.1">
    <property type="nucleotide sequence ID" value="NZ_JBIGHZ010000001.1"/>
</dbReference>
<proteinExistence type="inferred from homology"/>
<dbReference type="PROSITE" id="PS52016">
    <property type="entry name" value="TONB_DEPENDENT_REC_3"/>
    <property type="match status" value="1"/>
</dbReference>
<evidence type="ECO:0000256" key="3">
    <source>
        <dbReference type="ARBA" id="ARBA00022448"/>
    </source>
</evidence>
<evidence type="ECO:0000256" key="6">
    <source>
        <dbReference type="ARBA" id="ARBA00023077"/>
    </source>
</evidence>
<evidence type="ECO:0000256" key="11">
    <source>
        <dbReference type="RuleBase" id="RU003357"/>
    </source>
</evidence>
<dbReference type="EMBL" id="JBIGHZ010000001">
    <property type="protein sequence ID" value="MFG6447293.1"/>
    <property type="molecule type" value="Genomic_DNA"/>
</dbReference>
<dbReference type="InterPro" id="IPR036942">
    <property type="entry name" value="Beta-barrel_TonB_sf"/>
</dbReference>
<keyword evidence="6 11" id="KW-0798">TonB box</keyword>
<evidence type="ECO:0000256" key="12">
    <source>
        <dbReference type="SAM" id="SignalP"/>
    </source>
</evidence>
<evidence type="ECO:0000256" key="1">
    <source>
        <dbReference type="ARBA" id="ARBA00004571"/>
    </source>
</evidence>
<dbReference type="InterPro" id="IPR039426">
    <property type="entry name" value="TonB-dep_rcpt-like"/>
</dbReference>
<dbReference type="Proteomes" id="UP001606099">
    <property type="component" value="Unassembled WGS sequence"/>
</dbReference>
<evidence type="ECO:0000256" key="8">
    <source>
        <dbReference type="ARBA" id="ARBA00023170"/>
    </source>
</evidence>
<sequence length="932" mass="101750">MTIVSSRRQTRPRSALALISLACLTLGAQAQDQAPETLQRVEVTGSHIKRLDSEGTTPVQVLRREDIARLGASTVQQLLSSLAGSTAALADNNNYYGNTEAPGASAVSLRYFGKQSTLVLLNFRRVAAFPLADFNEIFVNIDALPMDAIERVEILKTGGSALYGSDAVAGVINIITRKDFQGLSLKGNWGQTSSKGRFGDGTLSVGAGVGDLARDGFNVLSNLEYYKRELVQGWRHLLDEVNPQYRQVATGLGALSARSYPGNVNGQAVPGCETIVNKRCMSDPIEGGLIMPSSTRLNWLSTGTLRLNKDVDAFAELSLSRNQTEYLGDALTYSSSWGTWTWGDPSTDLPKSFTYRGLPAGHPLNPSNKEASFQYLFADSQPFHHVDAKQYRALGGLRGTWSGYDFELAAGALGGHAQRSQRQVFSDKGFVEVIGDYNAATLDASFFNKPGGYRIGQLNSPEVLAKLFPTFGYEGQTRQLFVDGRLSGELTQLPAGPLSFAAGFDVRRDSFTMTPTANLRTGELLGSGVSSADAARNFGAAFAELNVPLLKNLNLELAGRADKFQHFDAHFSPKVALRYQPTQQLLLRGTVETGFRAPNLAESADSNKYSWATGISDPRRCPAAQELADALEAQGQTQRADSVRAAECNTGIPKVTRNNPALKPETSLSATFGLVFEPFRGSRVALDWWRIQRKGEIGIKGLGDLLNEEGGLEPGLLLRGSLAQDPTFNAQEQAQYGVKVGHLKRVITQFGNQSRTQTSGLDVLARSEVALPQLGRFTLDLDGMVLLSQRYWNLERKGWGDNLVGRYGYSRLSLGLGAALQSGDWNNALRLSYRGGQSLQGDFYDSLWSVEGCADLKLSADQCQVKAYQRLDYHLAWSGFKNLELGLHVGNVLNRRPPVDFKQFGAYWGVVPQNLEDVMGRTFRISASYRFF</sequence>
<evidence type="ECO:0000313" key="16">
    <source>
        <dbReference type="Proteomes" id="UP001606099"/>
    </source>
</evidence>
<dbReference type="Pfam" id="PF00593">
    <property type="entry name" value="TonB_dep_Rec_b-barrel"/>
    <property type="match status" value="1"/>
</dbReference>
<keyword evidence="3 10" id="KW-0813">Transport</keyword>
<evidence type="ECO:0000256" key="9">
    <source>
        <dbReference type="ARBA" id="ARBA00023237"/>
    </source>
</evidence>
<gene>
    <name evidence="15" type="ORF">ACG0Z6_03440</name>
</gene>
<evidence type="ECO:0000313" key="15">
    <source>
        <dbReference type="EMBL" id="MFG6447293.1"/>
    </source>
</evidence>
<feature type="domain" description="TonB-dependent receptor-like beta-barrel" evidence="13">
    <location>
        <begin position="352"/>
        <end position="892"/>
    </location>
</feature>
<keyword evidence="9 10" id="KW-0998">Cell outer membrane</keyword>
<comment type="subcellular location">
    <subcellularLocation>
        <location evidence="1 10">Cell outer membrane</location>
        <topology evidence="1 10">Multi-pass membrane protein</topology>
    </subcellularLocation>
</comment>
<keyword evidence="7 10" id="KW-0472">Membrane</keyword>
<dbReference type="Gene3D" id="2.40.170.20">
    <property type="entry name" value="TonB-dependent receptor, beta-barrel domain"/>
    <property type="match status" value="1"/>
</dbReference>
<protein>
    <submittedName>
        <fullName evidence="15">TonB-dependent receptor domain-containing protein</fullName>
    </submittedName>
</protein>
<evidence type="ECO:0000259" key="14">
    <source>
        <dbReference type="Pfam" id="PF07715"/>
    </source>
</evidence>
<keyword evidence="8 15" id="KW-0675">Receptor</keyword>
<dbReference type="Pfam" id="PF07715">
    <property type="entry name" value="Plug"/>
    <property type="match status" value="1"/>
</dbReference>
<feature type="chain" id="PRO_5046795049" evidence="12">
    <location>
        <begin position="31"/>
        <end position="932"/>
    </location>
</feature>
<keyword evidence="5 10" id="KW-0812">Transmembrane</keyword>
<keyword evidence="4 10" id="KW-1134">Transmembrane beta strand</keyword>
<name>A0ABW7FSL5_9BURK</name>
<dbReference type="PANTHER" id="PTHR47234">
    <property type="match status" value="1"/>
</dbReference>
<dbReference type="InterPro" id="IPR037066">
    <property type="entry name" value="Plug_dom_sf"/>
</dbReference>
<evidence type="ECO:0000256" key="4">
    <source>
        <dbReference type="ARBA" id="ARBA00022452"/>
    </source>
</evidence>
<feature type="signal peptide" evidence="12">
    <location>
        <begin position="1"/>
        <end position="30"/>
    </location>
</feature>
<evidence type="ECO:0000259" key="13">
    <source>
        <dbReference type="Pfam" id="PF00593"/>
    </source>
</evidence>
<evidence type="ECO:0000256" key="2">
    <source>
        <dbReference type="ARBA" id="ARBA00009810"/>
    </source>
</evidence>
<feature type="domain" description="TonB-dependent receptor plug" evidence="14">
    <location>
        <begin position="55"/>
        <end position="171"/>
    </location>
</feature>
<dbReference type="PANTHER" id="PTHR47234:SF2">
    <property type="entry name" value="TONB-DEPENDENT RECEPTOR"/>
    <property type="match status" value="1"/>
</dbReference>
<organism evidence="15 16">
    <name type="scientific">Roseateles rivi</name>
    <dbReference type="NCBI Taxonomy" id="3299028"/>
    <lineage>
        <taxon>Bacteria</taxon>
        <taxon>Pseudomonadati</taxon>
        <taxon>Pseudomonadota</taxon>
        <taxon>Betaproteobacteria</taxon>
        <taxon>Burkholderiales</taxon>
        <taxon>Sphaerotilaceae</taxon>
        <taxon>Roseateles</taxon>
    </lineage>
</organism>
<dbReference type="InterPro" id="IPR012910">
    <property type="entry name" value="Plug_dom"/>
</dbReference>
<reference evidence="15 16" key="1">
    <citation type="submission" date="2024-08" db="EMBL/GenBank/DDBJ databases">
        <authorList>
            <person name="Lu H."/>
        </authorList>
    </citation>
    <scope>NUCLEOTIDE SEQUENCE [LARGE SCALE GENOMIC DNA]</scope>
    <source>
        <strain evidence="15 16">BYS180W</strain>
    </source>
</reference>
<evidence type="ECO:0000256" key="7">
    <source>
        <dbReference type="ARBA" id="ARBA00023136"/>
    </source>
</evidence>
<keyword evidence="12" id="KW-0732">Signal</keyword>
<dbReference type="Gene3D" id="2.170.130.10">
    <property type="entry name" value="TonB-dependent receptor, plug domain"/>
    <property type="match status" value="1"/>
</dbReference>
<evidence type="ECO:0000256" key="10">
    <source>
        <dbReference type="PROSITE-ProRule" id="PRU01360"/>
    </source>
</evidence>
<dbReference type="SUPFAM" id="SSF56935">
    <property type="entry name" value="Porins"/>
    <property type="match status" value="1"/>
</dbReference>
<dbReference type="InterPro" id="IPR000531">
    <property type="entry name" value="Beta-barrel_TonB"/>
</dbReference>
<comment type="similarity">
    <text evidence="2 10 11">Belongs to the TonB-dependent receptor family.</text>
</comment>
<accession>A0ABW7FSL5</accession>
<comment type="caution">
    <text evidence="15">The sequence shown here is derived from an EMBL/GenBank/DDBJ whole genome shotgun (WGS) entry which is preliminary data.</text>
</comment>